<dbReference type="Gene3D" id="1.20.1250.20">
    <property type="entry name" value="MFS general substrate transporter like domains"/>
    <property type="match status" value="1"/>
</dbReference>
<evidence type="ECO:0000256" key="1">
    <source>
        <dbReference type="SAM" id="Phobius"/>
    </source>
</evidence>
<dbReference type="Proteomes" id="UP000492821">
    <property type="component" value="Unassembled WGS sequence"/>
</dbReference>
<evidence type="ECO:0000313" key="3">
    <source>
        <dbReference type="WBParaSite" id="Pan_g22102.t1"/>
    </source>
</evidence>
<feature type="transmembrane region" description="Helical" evidence="1">
    <location>
        <begin position="62"/>
        <end position="82"/>
    </location>
</feature>
<organism evidence="2 3">
    <name type="scientific">Panagrellus redivivus</name>
    <name type="common">Microworm</name>
    <dbReference type="NCBI Taxonomy" id="6233"/>
    <lineage>
        <taxon>Eukaryota</taxon>
        <taxon>Metazoa</taxon>
        <taxon>Ecdysozoa</taxon>
        <taxon>Nematoda</taxon>
        <taxon>Chromadorea</taxon>
        <taxon>Rhabditida</taxon>
        <taxon>Tylenchina</taxon>
        <taxon>Panagrolaimomorpha</taxon>
        <taxon>Panagrolaimoidea</taxon>
        <taxon>Panagrolaimidae</taxon>
        <taxon>Panagrellus</taxon>
    </lineage>
</organism>
<keyword evidence="1" id="KW-1133">Transmembrane helix</keyword>
<dbReference type="SUPFAM" id="SSF103473">
    <property type="entry name" value="MFS general substrate transporter"/>
    <property type="match status" value="1"/>
</dbReference>
<feature type="transmembrane region" description="Helical" evidence="1">
    <location>
        <begin position="20"/>
        <end position="41"/>
    </location>
</feature>
<keyword evidence="1" id="KW-0472">Membrane</keyword>
<protein>
    <submittedName>
        <fullName evidence="3">MFS domain-containing protein</fullName>
    </submittedName>
</protein>
<keyword evidence="2" id="KW-1185">Reference proteome</keyword>
<evidence type="ECO:0000313" key="2">
    <source>
        <dbReference type="Proteomes" id="UP000492821"/>
    </source>
</evidence>
<name>A0A7E4VK09_PANRE</name>
<dbReference type="WBParaSite" id="Pan_g22102.t1">
    <property type="protein sequence ID" value="Pan_g22102.t1"/>
    <property type="gene ID" value="Pan_g22102"/>
</dbReference>
<proteinExistence type="predicted"/>
<reference evidence="3" key="2">
    <citation type="submission" date="2020-10" db="UniProtKB">
        <authorList>
            <consortium name="WormBaseParasite"/>
        </authorList>
    </citation>
    <scope>IDENTIFICATION</scope>
</reference>
<keyword evidence="1" id="KW-0812">Transmembrane</keyword>
<dbReference type="InterPro" id="IPR036259">
    <property type="entry name" value="MFS_trans_sf"/>
</dbReference>
<accession>A0A7E4VK09</accession>
<reference evidence="2" key="1">
    <citation type="journal article" date="2013" name="Genetics">
        <title>The draft genome and transcriptome of Panagrellus redivivus are shaped by the harsh demands of a free-living lifestyle.</title>
        <authorList>
            <person name="Srinivasan J."/>
            <person name="Dillman A.R."/>
            <person name="Macchietto M.G."/>
            <person name="Heikkinen L."/>
            <person name="Lakso M."/>
            <person name="Fracchia K.M."/>
            <person name="Antoshechkin I."/>
            <person name="Mortazavi A."/>
            <person name="Wong G."/>
            <person name="Sternberg P.W."/>
        </authorList>
    </citation>
    <scope>NUCLEOTIDE SEQUENCE [LARGE SCALE GENOMIC DNA]</scope>
    <source>
        <strain evidence="2">MT8872</strain>
    </source>
</reference>
<sequence length="86" mass="9468">MNILASWSMPTVVAFYPHWFFTALLRGIMGVGQGISSLIIAKWFPMHEKSTAMAIFSTGNQVGLALAIFFTAELCNVVYVGWHSAN</sequence>
<dbReference type="AlphaFoldDB" id="A0A7E4VK09"/>